<comment type="caution">
    <text evidence="2">The sequence shown here is derived from an EMBL/GenBank/DDBJ whole genome shotgun (WGS) entry which is preliminary data.</text>
</comment>
<dbReference type="Gene3D" id="1.10.10.2520">
    <property type="entry name" value="Cell wall hydrolase SleB, domain 1"/>
    <property type="match status" value="1"/>
</dbReference>
<accession>A0A6I2QYA3</accession>
<dbReference type="InterPro" id="IPR011105">
    <property type="entry name" value="Cell_wall_hydrolase_SleB"/>
</dbReference>
<proteinExistence type="predicted"/>
<evidence type="ECO:0000259" key="1">
    <source>
        <dbReference type="Pfam" id="PF07486"/>
    </source>
</evidence>
<reference evidence="2 3" key="1">
    <citation type="journal article" date="2019" name="Nat. Med.">
        <title>A library of human gut bacterial isolates paired with longitudinal multiomics data enables mechanistic microbiome research.</title>
        <authorList>
            <person name="Poyet M."/>
            <person name="Groussin M."/>
            <person name="Gibbons S.M."/>
            <person name="Avila-Pacheco J."/>
            <person name="Jiang X."/>
            <person name="Kearney S.M."/>
            <person name="Perrotta A.R."/>
            <person name="Berdy B."/>
            <person name="Zhao S."/>
            <person name="Lieberman T.D."/>
            <person name="Swanson P.K."/>
            <person name="Smith M."/>
            <person name="Roesemann S."/>
            <person name="Alexander J.E."/>
            <person name="Rich S.A."/>
            <person name="Livny J."/>
            <person name="Vlamakis H."/>
            <person name="Clish C."/>
            <person name="Bullock K."/>
            <person name="Deik A."/>
            <person name="Scott J."/>
            <person name="Pierce K.A."/>
            <person name="Xavier R.J."/>
            <person name="Alm E.J."/>
        </authorList>
    </citation>
    <scope>NUCLEOTIDE SEQUENCE [LARGE SCALE GENOMIC DNA]</scope>
    <source>
        <strain evidence="2 3">BIOML-A2</strain>
    </source>
</reference>
<gene>
    <name evidence="2" type="ORF">GKE97_07385</name>
</gene>
<keyword evidence="2" id="KW-0378">Hydrolase</keyword>
<feature type="domain" description="Cell wall hydrolase SleB" evidence="1">
    <location>
        <begin position="91"/>
        <end position="163"/>
    </location>
</feature>
<sequence>MHIKPRAIATVLCMIFFIGFAVCGVVRSTDKETSEIRQSYPVLAEAEPMIMADLLMESPNLTPEVEKEPDYPLTQEEIDLIALVTMGEAEGETELGKRLVIDTILNRIDHTSFPDTVYDVVYQPNQFSVMWNSRIDRCYVMPEIVELVKEELLERTNYDCVFFMAGGYSKYGEPLFQECCHYFSSYD</sequence>
<dbReference type="AlphaFoldDB" id="A0A6I2QYA3"/>
<dbReference type="GO" id="GO:0016787">
    <property type="term" value="F:hydrolase activity"/>
    <property type="evidence" value="ECO:0007669"/>
    <property type="project" value="UniProtKB-KW"/>
</dbReference>
<dbReference type="Proteomes" id="UP000434475">
    <property type="component" value="Unassembled WGS sequence"/>
</dbReference>
<dbReference type="EMBL" id="WKPR01000005">
    <property type="protein sequence ID" value="MSB19338.1"/>
    <property type="molecule type" value="Genomic_DNA"/>
</dbReference>
<dbReference type="RefSeq" id="WP_172697531.1">
    <property type="nucleotide sequence ID" value="NZ_WKPR01000005.1"/>
</dbReference>
<dbReference type="Pfam" id="PF07486">
    <property type="entry name" value="Hydrolase_2"/>
    <property type="match status" value="1"/>
</dbReference>
<protein>
    <submittedName>
        <fullName evidence="2">Cell wall hydrolase</fullName>
    </submittedName>
</protein>
<name>A0A6I2QYA3_FLAPL</name>
<evidence type="ECO:0000313" key="2">
    <source>
        <dbReference type="EMBL" id="MSB19338.1"/>
    </source>
</evidence>
<organism evidence="2 3">
    <name type="scientific">Flavonifractor plautii</name>
    <name type="common">Fusobacterium plautii</name>
    <dbReference type="NCBI Taxonomy" id="292800"/>
    <lineage>
        <taxon>Bacteria</taxon>
        <taxon>Bacillati</taxon>
        <taxon>Bacillota</taxon>
        <taxon>Clostridia</taxon>
        <taxon>Eubacteriales</taxon>
        <taxon>Oscillospiraceae</taxon>
        <taxon>Flavonifractor</taxon>
    </lineage>
</organism>
<dbReference type="InterPro" id="IPR042047">
    <property type="entry name" value="SleB_dom1"/>
</dbReference>
<evidence type="ECO:0000313" key="3">
    <source>
        <dbReference type="Proteomes" id="UP000434475"/>
    </source>
</evidence>